<feature type="region of interest" description="Disordered" evidence="1">
    <location>
        <begin position="42"/>
        <end position="71"/>
    </location>
</feature>
<feature type="region of interest" description="Disordered" evidence="1">
    <location>
        <begin position="115"/>
        <end position="136"/>
    </location>
</feature>
<feature type="compositionally biased region" description="Polar residues" evidence="1">
    <location>
        <begin position="1"/>
        <end position="14"/>
    </location>
</feature>
<sequence length="368" mass="40994">MSRSPYRTPASHSPRSPEDTRASLNEHRYVLYCTSPFIRAHASQPTVRTRPHQPTPVSRRSDEVENRANGAISRRVCTRPLVSRPASVRVQQSRPKHAHHDIPDLRKCRASRGDIVRHPPTQVPPSAARAQTDSVQTHPTLRTPTYAFALVGDVLKDRPIRRVPAARPTFTGSTVPVPRRTAAPTLAGSPVGRSDLARRAFAPSGTVSQSLVSWRRPAKSAKSTVRRCSPQATGRRLSRIASLTRRRLGDDVLPSTRPASESNDAFGACACGRVRVRVRPATRHLPACPAVQHTGLCAQSSGRRLERDYHGQHGRRRKHTDEARPRRTRVRARGSRRVQRRTPRSPQQSGIEDAVVQGRKREARRVQT</sequence>
<feature type="region of interest" description="Disordered" evidence="1">
    <location>
        <begin position="302"/>
        <end position="368"/>
    </location>
</feature>
<keyword evidence="3" id="KW-1185">Reference proteome</keyword>
<feature type="compositionally biased region" description="Basic residues" evidence="1">
    <location>
        <begin position="326"/>
        <end position="343"/>
    </location>
</feature>
<dbReference type="AlphaFoldDB" id="A0A371DF93"/>
<gene>
    <name evidence="2" type="ORF">OH76DRAFT_1401505</name>
</gene>
<name>A0A371DF93_9APHY</name>
<feature type="region of interest" description="Disordered" evidence="1">
    <location>
        <begin position="1"/>
        <end position="23"/>
    </location>
</feature>
<protein>
    <submittedName>
        <fullName evidence="2">Uncharacterized protein</fullName>
    </submittedName>
</protein>
<accession>A0A371DF93</accession>
<evidence type="ECO:0000256" key="1">
    <source>
        <dbReference type="SAM" id="MobiDB-lite"/>
    </source>
</evidence>
<organism evidence="2 3">
    <name type="scientific">Lentinus brumalis</name>
    <dbReference type="NCBI Taxonomy" id="2498619"/>
    <lineage>
        <taxon>Eukaryota</taxon>
        <taxon>Fungi</taxon>
        <taxon>Dikarya</taxon>
        <taxon>Basidiomycota</taxon>
        <taxon>Agaricomycotina</taxon>
        <taxon>Agaricomycetes</taxon>
        <taxon>Polyporales</taxon>
        <taxon>Polyporaceae</taxon>
        <taxon>Lentinus</taxon>
    </lineage>
</organism>
<reference evidence="2 3" key="1">
    <citation type="journal article" date="2018" name="Biotechnol. Biofuels">
        <title>Integrative visual omics of the white-rot fungus Polyporus brumalis exposes the biotechnological potential of its oxidative enzymes for delignifying raw plant biomass.</title>
        <authorList>
            <person name="Miyauchi S."/>
            <person name="Rancon A."/>
            <person name="Drula E."/>
            <person name="Hage H."/>
            <person name="Chaduli D."/>
            <person name="Favel A."/>
            <person name="Grisel S."/>
            <person name="Henrissat B."/>
            <person name="Herpoel-Gimbert I."/>
            <person name="Ruiz-Duenas F.J."/>
            <person name="Chevret D."/>
            <person name="Hainaut M."/>
            <person name="Lin J."/>
            <person name="Wang M."/>
            <person name="Pangilinan J."/>
            <person name="Lipzen A."/>
            <person name="Lesage-Meessen L."/>
            <person name="Navarro D."/>
            <person name="Riley R."/>
            <person name="Grigoriev I.V."/>
            <person name="Zhou S."/>
            <person name="Raouche S."/>
            <person name="Rosso M.N."/>
        </authorList>
    </citation>
    <scope>NUCLEOTIDE SEQUENCE [LARGE SCALE GENOMIC DNA]</scope>
    <source>
        <strain evidence="2 3">BRFM 1820</strain>
    </source>
</reference>
<feature type="region of interest" description="Disordered" evidence="1">
    <location>
        <begin position="171"/>
        <end position="191"/>
    </location>
</feature>
<dbReference type="Proteomes" id="UP000256964">
    <property type="component" value="Unassembled WGS sequence"/>
</dbReference>
<evidence type="ECO:0000313" key="3">
    <source>
        <dbReference type="Proteomes" id="UP000256964"/>
    </source>
</evidence>
<dbReference type="EMBL" id="KZ857395">
    <property type="protein sequence ID" value="RDX51214.1"/>
    <property type="molecule type" value="Genomic_DNA"/>
</dbReference>
<proteinExistence type="predicted"/>
<evidence type="ECO:0000313" key="2">
    <source>
        <dbReference type="EMBL" id="RDX51214.1"/>
    </source>
</evidence>